<feature type="transmembrane region" description="Helical" evidence="10">
    <location>
        <begin position="221"/>
        <end position="241"/>
    </location>
</feature>
<dbReference type="PANTHER" id="PTHR45618">
    <property type="entry name" value="MITOCHONDRIAL DICARBOXYLATE CARRIER-RELATED"/>
    <property type="match status" value="1"/>
</dbReference>
<organism evidence="11">
    <name type="scientific">Oxytricha fallax</name>
    <dbReference type="NCBI Taxonomy" id="5944"/>
    <lineage>
        <taxon>Eukaryota</taxon>
        <taxon>Sar</taxon>
        <taxon>Alveolata</taxon>
        <taxon>Ciliophora</taxon>
        <taxon>Intramacronucleata</taxon>
        <taxon>Spirotrichea</taxon>
        <taxon>Stichotrichia</taxon>
        <taxon>Sporadotrichida</taxon>
        <taxon>Oxytrichidae</taxon>
        <taxon>Oxytrichinae</taxon>
        <taxon>Oxytricha</taxon>
    </lineage>
</organism>
<evidence type="ECO:0000256" key="10">
    <source>
        <dbReference type="SAM" id="Phobius"/>
    </source>
</evidence>
<dbReference type="InterPro" id="IPR050391">
    <property type="entry name" value="Mito_Metabolite_Transporter"/>
</dbReference>
<comment type="similarity">
    <text evidence="2 9">Belongs to the mitochondrial carrier (TC 2.A.29) family.</text>
</comment>
<proteinExistence type="inferred from homology"/>
<dbReference type="AlphaFoldDB" id="Q7JQ10"/>
<evidence type="ECO:0000256" key="1">
    <source>
        <dbReference type="ARBA" id="ARBA00004141"/>
    </source>
</evidence>
<evidence type="ECO:0000313" key="11">
    <source>
        <dbReference type="EMBL" id="AAA74643.1"/>
    </source>
</evidence>
<dbReference type="Pfam" id="PF00153">
    <property type="entry name" value="Mito_carr"/>
    <property type="match status" value="3"/>
</dbReference>
<keyword evidence="5" id="KW-0677">Repeat</keyword>
<evidence type="ECO:0000256" key="7">
    <source>
        <dbReference type="ARBA" id="ARBA00023136"/>
    </source>
</evidence>
<keyword evidence="4 8" id="KW-0812">Transmembrane</keyword>
<feature type="transmembrane region" description="Helical" evidence="10">
    <location>
        <begin position="122"/>
        <end position="143"/>
    </location>
</feature>
<keyword evidence="3 9" id="KW-0813">Transport</keyword>
<dbReference type="Gene3D" id="1.50.40.10">
    <property type="entry name" value="Mitochondrial carrier domain"/>
    <property type="match status" value="1"/>
</dbReference>
<comment type="subcellular location">
    <subcellularLocation>
        <location evidence="1">Membrane</location>
        <topology evidence="1">Multi-pass membrane protein</topology>
    </subcellularLocation>
</comment>
<evidence type="ECO:0000256" key="8">
    <source>
        <dbReference type="PROSITE-ProRule" id="PRU00282"/>
    </source>
</evidence>
<evidence type="ECO:0000256" key="9">
    <source>
        <dbReference type="RuleBase" id="RU000488"/>
    </source>
</evidence>
<reference evidence="11" key="2">
    <citation type="journal article" date="1989" name="Genes Dev.">
        <title>Precise excision of telomere-bearing transposons during Oxytricha fallax macronuclear development.</title>
        <authorList>
            <person name="Hunter D.J."/>
            <person name="Williams K."/>
            <person name="Cartinhour S."/>
            <person name="Herrick G."/>
        </authorList>
    </citation>
    <scope>NUCLEOTIDE SEQUENCE</scope>
</reference>
<evidence type="ECO:0000256" key="6">
    <source>
        <dbReference type="ARBA" id="ARBA00022989"/>
    </source>
</evidence>
<protein>
    <submittedName>
        <fullName evidence="11">Macronuclear (81-MAC family, version B) DNA, regions Kp-b and pSRRHG-b</fullName>
    </submittedName>
</protein>
<keyword evidence="7 8" id="KW-0472">Membrane</keyword>
<evidence type="ECO:0000256" key="5">
    <source>
        <dbReference type="ARBA" id="ARBA00022737"/>
    </source>
</evidence>
<reference evidence="11" key="1">
    <citation type="journal article" date="1987" name="J. Protozool.">
        <title>Multiple sequence versions of the Oxytricha fallax 81-MAC alternate processing family.</title>
        <authorList>
            <person name="Herrick G."/>
            <person name="Cartinhour S.W."/>
            <person name="Williams K.R."/>
            <person name="Kotter K.P."/>
        </authorList>
    </citation>
    <scope>NUCLEOTIDE SEQUENCE</scope>
</reference>
<sequence>MPTQMEVEYWRRRYQRMNYERFAAANVIALITHAATQPLDMVRIRSQMLQEGKTFSGLGYQKGWYPFQIMEEIYAAGGGLRKFYSAFDTFFFRTVCYTTARVTAFGYFYDKVNKDPRRVARPDFLVAAGVLGGFIAGVVTNPIDIVYNRMQVDELYPQAARRNYSNTIQGLAKVAEEGALFRGAGANGFKLAAICSSMTNIYDWCKENSYFFFGPHWINRLWGTAVAVAIGTVVSMPFDMIRTRLHTMRPLPNGQMPYNGMIDCFNKIIKYECNSKWMSNFGSFYAGGEAYFLRLFLICYLSQFLVDYYNENYYDQEFWQPQRFHYQSGIDYDIHDPYTDAFNKKLVATYTTATGGMGAAHPSGKENLAII</sequence>
<name>Q7JQ10_OXYFA</name>
<evidence type="ECO:0000256" key="3">
    <source>
        <dbReference type="ARBA" id="ARBA00022448"/>
    </source>
</evidence>
<dbReference type="SMR" id="Q7JQ10"/>
<dbReference type="InterPro" id="IPR023395">
    <property type="entry name" value="MCP_dom_sf"/>
</dbReference>
<feature type="repeat" description="Solcar" evidence="8">
    <location>
        <begin position="215"/>
        <end position="304"/>
    </location>
</feature>
<evidence type="ECO:0000256" key="2">
    <source>
        <dbReference type="ARBA" id="ARBA00006375"/>
    </source>
</evidence>
<dbReference type="InterPro" id="IPR018108">
    <property type="entry name" value="MCP_transmembrane"/>
</dbReference>
<dbReference type="PROSITE" id="PS50920">
    <property type="entry name" value="SOLCAR"/>
    <property type="match status" value="2"/>
</dbReference>
<keyword evidence="6 10" id="KW-1133">Transmembrane helix</keyword>
<dbReference type="GO" id="GO:0016020">
    <property type="term" value="C:membrane"/>
    <property type="evidence" value="ECO:0007669"/>
    <property type="project" value="UniProtKB-SubCell"/>
</dbReference>
<evidence type="ECO:0000256" key="4">
    <source>
        <dbReference type="ARBA" id="ARBA00022692"/>
    </source>
</evidence>
<accession>Q7JQ10</accession>
<reference evidence="11" key="3">
    <citation type="journal article" date="1991" name="Nucleic Acids Res.">
        <title>Expression of the gene encoded by a family of macronuclear chromosomes generated by alternative DNA processing in Oxytricha fallax.</title>
        <authorList>
            <person name="Williams K.R."/>
            <person name="Herrick G."/>
        </authorList>
    </citation>
    <scope>NUCLEOTIDE SEQUENCE</scope>
</reference>
<dbReference type="EMBL" id="M13031">
    <property type="protein sequence ID" value="AAA74643.1"/>
    <property type="molecule type" value="Genomic_DNA"/>
</dbReference>
<feature type="repeat" description="Solcar" evidence="8">
    <location>
        <begin position="120"/>
        <end position="208"/>
    </location>
</feature>
<dbReference type="SUPFAM" id="SSF103506">
    <property type="entry name" value="Mitochondrial carrier"/>
    <property type="match status" value="1"/>
</dbReference>